<dbReference type="SMART" id="SM00341">
    <property type="entry name" value="HRDC"/>
    <property type="match status" value="1"/>
</dbReference>
<dbReference type="Gene3D" id="1.10.150.80">
    <property type="entry name" value="HRDC domain"/>
    <property type="match status" value="1"/>
</dbReference>
<gene>
    <name evidence="3" type="ORF">CEUR00632_LOCUS6315</name>
</gene>
<name>A0A7R9V697_9CHLO</name>
<feature type="region of interest" description="Disordered" evidence="1">
    <location>
        <begin position="482"/>
        <end position="564"/>
    </location>
</feature>
<feature type="region of interest" description="Disordered" evidence="1">
    <location>
        <begin position="408"/>
        <end position="445"/>
    </location>
</feature>
<reference evidence="3" key="1">
    <citation type="submission" date="2021-01" db="EMBL/GenBank/DDBJ databases">
        <authorList>
            <person name="Corre E."/>
            <person name="Pelletier E."/>
            <person name="Niang G."/>
            <person name="Scheremetjew M."/>
            <person name="Finn R."/>
            <person name="Kale V."/>
            <person name="Holt S."/>
            <person name="Cochrane G."/>
            <person name="Meng A."/>
            <person name="Brown T."/>
            <person name="Cohen L."/>
        </authorList>
    </citation>
    <scope>NUCLEOTIDE SEQUENCE</scope>
    <source>
        <strain evidence="3">CCMP219</strain>
    </source>
</reference>
<protein>
    <recommendedName>
        <fullName evidence="2">HRDC domain-containing protein</fullName>
    </recommendedName>
</protein>
<feature type="compositionally biased region" description="Polar residues" evidence="1">
    <location>
        <begin position="525"/>
        <end position="534"/>
    </location>
</feature>
<dbReference type="PROSITE" id="PS50967">
    <property type="entry name" value="HRDC"/>
    <property type="match status" value="1"/>
</dbReference>
<evidence type="ECO:0000313" key="3">
    <source>
        <dbReference type="EMBL" id="CAD8286277.1"/>
    </source>
</evidence>
<dbReference type="GO" id="GO:0003676">
    <property type="term" value="F:nucleic acid binding"/>
    <property type="evidence" value="ECO:0007669"/>
    <property type="project" value="InterPro"/>
</dbReference>
<feature type="compositionally biased region" description="Low complexity" evidence="1">
    <location>
        <begin position="64"/>
        <end position="80"/>
    </location>
</feature>
<dbReference type="InterPro" id="IPR002121">
    <property type="entry name" value="HRDC_dom"/>
</dbReference>
<feature type="domain" description="HRDC" evidence="2">
    <location>
        <begin position="197"/>
        <end position="277"/>
    </location>
</feature>
<sequence length="748" mass="76971">MDSAITAALTMHVCAHPAAATAAFAGPVAPLALCKLPPPAGGAGPPARVPAVGLVKTSRTSQMLSRSLRPLAPLPDGLPDAHPRVAKTIAGDNSGHLPAQQMDKQQEQQTQAQMQQTQMPRLKQLQEYISQPLLMQTGQHEALPRLASTDMASTVTACTTMHGSPSEALLGHTESFVNTALLQVCRGENGSLTAPPSTLEAQLLGMLRAWRVSRARQSGKQPSSVVSDTVLKAVAECQPLSFLQLQQVPGLTAVKAQKLGQEILDTVRQARHAVSLQTRPSGVGAGQNGIAQPGSPNSGSGSSSPSCSMVQTLVGAGDLCGSTVGSDNSGRDNVGTCSASSDDFDAAAFFAPVIQSLAAQADSGCGSSGSVKRARSAAVAVAPATHLPAALGTRAALPSGIKRKRCAEAAEATSRRSDDGCNSTLPGIVHPTPEQCPEAEKGSSTQISGFDADAFFASAAASALETDANDMEAVRSLAVKRVRAARGPRNPKSSSCHGCKAGCDRPTGQPPLQPVDGPVAPLAQQHVQPNQATTAPRGAKAKETARSACSPGATAKAANPQPPAFLQRTSDAALKQYSRDEDKWLLQEVANGVPEASVAAVLRRSRNAIVRRVRLLIARAVAAGELIGPTGLPAKVSRPAVLVKDGITNQQVQQAHVLANLTSKAACPSKDPIDDVAEAAAVRAILDARAEAARARTTTHLPQHLLDPLLQCIRHGSATDSSLPSPAVKPASPVDPATAVDEGCTAPA</sequence>
<feature type="region of interest" description="Disordered" evidence="1">
    <location>
        <begin position="59"/>
        <end position="115"/>
    </location>
</feature>
<dbReference type="EMBL" id="HBEC01013732">
    <property type="protein sequence ID" value="CAD8286277.1"/>
    <property type="molecule type" value="Transcribed_RNA"/>
</dbReference>
<feature type="region of interest" description="Disordered" evidence="1">
    <location>
        <begin position="277"/>
        <end position="307"/>
    </location>
</feature>
<accession>A0A7R9V697</accession>
<feature type="region of interest" description="Disordered" evidence="1">
    <location>
        <begin position="718"/>
        <end position="748"/>
    </location>
</feature>
<feature type="compositionally biased region" description="Low complexity" evidence="1">
    <location>
        <begin position="100"/>
        <end position="115"/>
    </location>
</feature>
<organism evidence="3">
    <name type="scientific">Chlamydomonas euryale</name>
    <dbReference type="NCBI Taxonomy" id="1486919"/>
    <lineage>
        <taxon>Eukaryota</taxon>
        <taxon>Viridiplantae</taxon>
        <taxon>Chlorophyta</taxon>
        <taxon>core chlorophytes</taxon>
        <taxon>Chlorophyceae</taxon>
        <taxon>CS clade</taxon>
        <taxon>Chlamydomonadales</taxon>
        <taxon>Chlamydomonadaceae</taxon>
        <taxon>Chlamydomonas</taxon>
    </lineage>
</organism>
<evidence type="ECO:0000259" key="2">
    <source>
        <dbReference type="PROSITE" id="PS50967"/>
    </source>
</evidence>
<dbReference type="GO" id="GO:0000166">
    <property type="term" value="F:nucleotide binding"/>
    <property type="evidence" value="ECO:0007669"/>
    <property type="project" value="InterPro"/>
</dbReference>
<feature type="compositionally biased region" description="Low complexity" evidence="1">
    <location>
        <begin position="293"/>
        <end position="307"/>
    </location>
</feature>
<proteinExistence type="predicted"/>
<dbReference type="SUPFAM" id="SSF47819">
    <property type="entry name" value="HRDC-like"/>
    <property type="match status" value="1"/>
</dbReference>
<dbReference type="InterPro" id="IPR010997">
    <property type="entry name" value="HRDC-like_sf"/>
</dbReference>
<evidence type="ECO:0000256" key="1">
    <source>
        <dbReference type="SAM" id="MobiDB-lite"/>
    </source>
</evidence>
<dbReference type="Pfam" id="PF00570">
    <property type="entry name" value="HRDC"/>
    <property type="match status" value="1"/>
</dbReference>
<dbReference type="InterPro" id="IPR044876">
    <property type="entry name" value="HRDC_dom_sf"/>
</dbReference>
<dbReference type="AlphaFoldDB" id="A0A7R9V697"/>